<keyword evidence="3" id="KW-1185">Reference proteome</keyword>
<keyword evidence="1" id="KW-0472">Membrane</keyword>
<dbReference type="Proteomes" id="UP000245768">
    <property type="component" value="Unassembled WGS sequence"/>
</dbReference>
<dbReference type="AlphaFoldDB" id="A0A316YPV4"/>
<reference evidence="2 3" key="1">
    <citation type="journal article" date="2018" name="Mol. Biol. Evol.">
        <title>Broad Genomic Sampling Reveals a Smut Pathogenic Ancestry of the Fungal Clade Ustilaginomycotina.</title>
        <authorList>
            <person name="Kijpornyongpan T."/>
            <person name="Mondo S.J."/>
            <person name="Barry K."/>
            <person name="Sandor L."/>
            <person name="Lee J."/>
            <person name="Lipzen A."/>
            <person name="Pangilinan J."/>
            <person name="LaButti K."/>
            <person name="Hainaut M."/>
            <person name="Henrissat B."/>
            <person name="Grigoriev I.V."/>
            <person name="Spatafora J.W."/>
            <person name="Aime M.C."/>
        </authorList>
    </citation>
    <scope>NUCLEOTIDE SEQUENCE [LARGE SCALE GENOMIC DNA]</scope>
    <source>
        <strain evidence="2 3">MCA 4198</strain>
    </source>
</reference>
<feature type="transmembrane region" description="Helical" evidence="1">
    <location>
        <begin position="98"/>
        <end position="118"/>
    </location>
</feature>
<dbReference type="RefSeq" id="XP_025376973.1">
    <property type="nucleotide sequence ID" value="XM_025525831.1"/>
</dbReference>
<name>A0A316YPV4_9BASI</name>
<feature type="transmembrane region" description="Helical" evidence="1">
    <location>
        <begin position="280"/>
        <end position="305"/>
    </location>
</feature>
<evidence type="ECO:0000313" key="2">
    <source>
        <dbReference type="EMBL" id="PWN89775.1"/>
    </source>
</evidence>
<feature type="transmembrane region" description="Helical" evidence="1">
    <location>
        <begin position="395"/>
        <end position="416"/>
    </location>
</feature>
<feature type="transmembrane region" description="Helical" evidence="1">
    <location>
        <begin position="67"/>
        <end position="86"/>
    </location>
</feature>
<keyword evidence="1" id="KW-0812">Transmembrane</keyword>
<evidence type="ECO:0000256" key="1">
    <source>
        <dbReference type="SAM" id="Phobius"/>
    </source>
</evidence>
<dbReference type="InParanoid" id="A0A316YPV4"/>
<dbReference type="EMBL" id="KZ819636">
    <property type="protein sequence ID" value="PWN89775.1"/>
    <property type="molecule type" value="Genomic_DNA"/>
</dbReference>
<proteinExistence type="predicted"/>
<keyword evidence="1" id="KW-1133">Transmembrane helix</keyword>
<sequence length="730" mass="80571">MRLNYRQRSHATKRRDAQAKDLLLRGEPKASNGQCCLSSLLDRLPSLSHTFALVAMSNSTMTDPHDLMAFVTIIGSVGAWIGSSTVQHLTGLTLTQPFLSWLGPISIVGSFGIYQAGLKAVMTPSQLRAFGWSADQTPARGVAEALTTGPTESDSIHFGFPVQRQQSHLVADQAPLDDGPRQQQGAGRAVESFPVRAKSGNVLVKSPAISNGDNVGPHVYHSNVSWLGSRRGALVSCSDKDSFNARLAVSCVTTCFLSYIAITVVLYGEINLLGPGRRGAVVAQVLCYGITKALLVMAVHVRFLLRAIVYMPGRPCGEGGCLPARLRIYKQSFSDASNGTSATSFVYCERAYRLVQGIAHPALRSRDSKGRPYYKSSGADDDAMPTACHMRWRQAAMYAMDFAVAILSMVHLFFYAWYLAWLSTNVVRHESKPRRVYGWIVGELALLGLKVAILANKSITWPMEHGRPINLVFRSDFAVTNDDMMTGRLREVSHDHVILFGAQTKYDAPEPLTTMHVRYDGNESRVEVAPFFVQQIEDAQRKRTYAGSWARWTLRYEPKAYSLICYISTESCDVVEIPLEEPWREANVRNSFNVAWKRASRTPDGAQELAPDEIWVGHRDFFSKRGARTTTEATYERTITLTLTRVTTLTSKSIVVLETHTAQERLPGAGAPWLKLNPNLSKGCIRVDGRDIGVHFLGASKYTGMLLSNRSVAGQSMPNCFCEVAAAGRF</sequence>
<organism evidence="2 3">
    <name type="scientific">Acaromyces ingoldii</name>
    <dbReference type="NCBI Taxonomy" id="215250"/>
    <lineage>
        <taxon>Eukaryota</taxon>
        <taxon>Fungi</taxon>
        <taxon>Dikarya</taxon>
        <taxon>Basidiomycota</taxon>
        <taxon>Ustilaginomycotina</taxon>
        <taxon>Exobasidiomycetes</taxon>
        <taxon>Exobasidiales</taxon>
        <taxon>Cryptobasidiaceae</taxon>
        <taxon>Acaromyces</taxon>
    </lineage>
</organism>
<gene>
    <name evidence="2" type="ORF">FA10DRAFT_97256</name>
</gene>
<protein>
    <submittedName>
        <fullName evidence="2">Uncharacterized protein</fullName>
    </submittedName>
</protein>
<feature type="transmembrane region" description="Helical" evidence="1">
    <location>
        <begin position="247"/>
        <end position="268"/>
    </location>
</feature>
<feature type="transmembrane region" description="Helical" evidence="1">
    <location>
        <begin position="436"/>
        <end position="455"/>
    </location>
</feature>
<dbReference type="GeneID" id="37047747"/>
<evidence type="ECO:0000313" key="3">
    <source>
        <dbReference type="Proteomes" id="UP000245768"/>
    </source>
</evidence>
<accession>A0A316YPV4</accession>